<accession>A0A8K0L3L5</accession>
<dbReference type="OrthoDB" id="3945102at2759"/>
<feature type="region of interest" description="Disordered" evidence="1">
    <location>
        <begin position="458"/>
        <end position="571"/>
    </location>
</feature>
<reference evidence="2" key="1">
    <citation type="submission" date="2021-07" db="EMBL/GenBank/DDBJ databases">
        <title>Elsinoe batatas strain:CRI-CJ2 Genome sequencing and assembly.</title>
        <authorList>
            <person name="Huang L."/>
        </authorList>
    </citation>
    <scope>NUCLEOTIDE SEQUENCE</scope>
    <source>
        <strain evidence="2">CRI-CJ2</strain>
    </source>
</reference>
<dbReference type="AlphaFoldDB" id="A0A8K0L3L5"/>
<feature type="region of interest" description="Disordered" evidence="1">
    <location>
        <begin position="271"/>
        <end position="315"/>
    </location>
</feature>
<evidence type="ECO:0000313" key="3">
    <source>
        <dbReference type="Proteomes" id="UP000809789"/>
    </source>
</evidence>
<name>A0A8K0L3L5_9PEZI</name>
<sequence length="571" mass="62858">MDSTDFLKVIKPNEIRRPGCLVVKHKGQKDTTSNIEILVVEEACPLLAASFEPTARGVEACYFEEDDDFSPEAAKALLRYSYTLEYLPAHCHDPAWITLTTHLQVYRIAHNYDAEPLRDQAYMSVVQSLESSCYTRQRPLDLIAAVRYAYKYYQDDTKVLSSLLGYCATNLVQHDLLFDREFIDLLNTHPVFHQDLCVANMSHVHRNEGAQTFVQVGVTLKTADPNPFMLVDTEHPLHPGRTVCALSRMSPARRALVQSFLCTPEARTVPPASGELDFNKSVTEPVEIPSDDKPRSRSHRFHPYPRSSRKNEKDASDVLALHDRLSDLVPGSYQQPDPESTSYQHQGFLPARISLGAPSNYQPANNQPAWHGPEKWNLFASMNEAAADQAAATESAAAEAAVMGLFGNTPGTGLDQMFSLENVPLPDRLTTALSSSGSNGDAECEAVRKFLAQLDPIPSSPLTGTKELPGPAADTAPVATSSAPFPESRDLPIHPAPPNYGNSAPSYLSEAPISSKAPVPVQENWDVFDPDPQPTAKTRPQDPVTPDSDMVEIRPEVEPVNEETEDGFVML</sequence>
<evidence type="ECO:0000313" key="2">
    <source>
        <dbReference type="EMBL" id="KAG8626800.1"/>
    </source>
</evidence>
<protein>
    <recommendedName>
        <fullName evidence="4">BTB domain-containing protein</fullName>
    </recommendedName>
</protein>
<organism evidence="2 3">
    <name type="scientific">Elsinoe batatas</name>
    <dbReference type="NCBI Taxonomy" id="2601811"/>
    <lineage>
        <taxon>Eukaryota</taxon>
        <taxon>Fungi</taxon>
        <taxon>Dikarya</taxon>
        <taxon>Ascomycota</taxon>
        <taxon>Pezizomycotina</taxon>
        <taxon>Dothideomycetes</taxon>
        <taxon>Dothideomycetidae</taxon>
        <taxon>Myriangiales</taxon>
        <taxon>Elsinoaceae</taxon>
        <taxon>Elsinoe</taxon>
    </lineage>
</organism>
<dbReference type="Proteomes" id="UP000809789">
    <property type="component" value="Unassembled WGS sequence"/>
</dbReference>
<dbReference type="EMBL" id="JAESVG020000006">
    <property type="protein sequence ID" value="KAG8626800.1"/>
    <property type="molecule type" value="Genomic_DNA"/>
</dbReference>
<feature type="compositionally biased region" description="Acidic residues" evidence="1">
    <location>
        <begin position="559"/>
        <end position="571"/>
    </location>
</feature>
<evidence type="ECO:0008006" key="4">
    <source>
        <dbReference type="Google" id="ProtNLM"/>
    </source>
</evidence>
<gene>
    <name evidence="2" type="ORF">KVT40_005745</name>
</gene>
<proteinExistence type="predicted"/>
<evidence type="ECO:0000256" key="1">
    <source>
        <dbReference type="SAM" id="MobiDB-lite"/>
    </source>
</evidence>
<keyword evidence="3" id="KW-1185">Reference proteome</keyword>
<comment type="caution">
    <text evidence="2">The sequence shown here is derived from an EMBL/GenBank/DDBJ whole genome shotgun (WGS) entry which is preliminary data.</text>
</comment>